<dbReference type="AlphaFoldDB" id="A0A9K3NRW2"/>
<protein>
    <submittedName>
        <fullName evidence="4">14-3-3 protein</fullName>
    </submittedName>
</protein>
<keyword evidence="2" id="KW-0472">Membrane</keyword>
<dbReference type="Pfam" id="PF00244">
    <property type="entry name" value="14-3-3"/>
    <property type="match status" value="1"/>
</dbReference>
<name>A0A9K3NRW2_HELAN</name>
<proteinExistence type="inferred from homology"/>
<accession>A0A9K3NRW2</accession>
<dbReference type="Gene3D" id="1.20.190.20">
    <property type="entry name" value="14-3-3 domain"/>
    <property type="match status" value="1"/>
</dbReference>
<reference evidence="4" key="1">
    <citation type="journal article" date="2017" name="Nature">
        <title>The sunflower genome provides insights into oil metabolism, flowering and Asterid evolution.</title>
        <authorList>
            <person name="Badouin H."/>
            <person name="Gouzy J."/>
            <person name="Grassa C.J."/>
            <person name="Murat F."/>
            <person name="Staton S.E."/>
            <person name="Cottret L."/>
            <person name="Lelandais-Briere C."/>
            <person name="Owens G.L."/>
            <person name="Carrere S."/>
            <person name="Mayjonade B."/>
            <person name="Legrand L."/>
            <person name="Gill N."/>
            <person name="Kane N.C."/>
            <person name="Bowers J.E."/>
            <person name="Hubner S."/>
            <person name="Bellec A."/>
            <person name="Berard A."/>
            <person name="Berges H."/>
            <person name="Blanchet N."/>
            <person name="Boniface M.C."/>
            <person name="Brunel D."/>
            <person name="Catrice O."/>
            <person name="Chaidir N."/>
            <person name="Claudel C."/>
            <person name="Donnadieu C."/>
            <person name="Faraut T."/>
            <person name="Fievet G."/>
            <person name="Helmstetter N."/>
            <person name="King M."/>
            <person name="Knapp S.J."/>
            <person name="Lai Z."/>
            <person name="Le Paslier M.C."/>
            <person name="Lippi Y."/>
            <person name="Lorenzon L."/>
            <person name="Mandel J.R."/>
            <person name="Marage G."/>
            <person name="Marchand G."/>
            <person name="Marquand E."/>
            <person name="Bret-Mestries E."/>
            <person name="Morien E."/>
            <person name="Nambeesan S."/>
            <person name="Nguyen T."/>
            <person name="Pegot-Espagnet P."/>
            <person name="Pouilly N."/>
            <person name="Raftis F."/>
            <person name="Sallet E."/>
            <person name="Schiex T."/>
            <person name="Thomas J."/>
            <person name="Vandecasteele C."/>
            <person name="Vares D."/>
            <person name="Vear F."/>
            <person name="Vautrin S."/>
            <person name="Crespi M."/>
            <person name="Mangin B."/>
            <person name="Burke J.M."/>
            <person name="Salse J."/>
            <person name="Munos S."/>
            <person name="Vincourt P."/>
            <person name="Rieseberg L.H."/>
            <person name="Langlade N.B."/>
        </authorList>
    </citation>
    <scope>NUCLEOTIDE SEQUENCE</scope>
    <source>
        <tissue evidence="4">Leaves</tissue>
    </source>
</reference>
<feature type="transmembrane region" description="Helical" evidence="2">
    <location>
        <begin position="74"/>
        <end position="93"/>
    </location>
</feature>
<dbReference type="Proteomes" id="UP000215914">
    <property type="component" value="Unassembled WGS sequence"/>
</dbReference>
<dbReference type="InterPro" id="IPR000308">
    <property type="entry name" value="14-3-3"/>
</dbReference>
<keyword evidence="2" id="KW-1133">Transmembrane helix</keyword>
<evidence type="ECO:0000256" key="2">
    <source>
        <dbReference type="SAM" id="Phobius"/>
    </source>
</evidence>
<comment type="similarity">
    <text evidence="1">Belongs to the 14-3-3 family.</text>
</comment>
<feature type="domain" description="14-3-3" evidence="3">
    <location>
        <begin position="36"/>
        <end position="69"/>
    </location>
</feature>
<dbReference type="EMBL" id="MNCJ02000319">
    <property type="protein sequence ID" value="KAF5809645.1"/>
    <property type="molecule type" value="Genomic_DNA"/>
</dbReference>
<gene>
    <name evidence="4" type="ORF">HanXRQr2_Chr04g0159681</name>
</gene>
<evidence type="ECO:0000259" key="3">
    <source>
        <dbReference type="Pfam" id="PF00244"/>
    </source>
</evidence>
<reference evidence="4" key="2">
    <citation type="submission" date="2020-06" db="EMBL/GenBank/DDBJ databases">
        <title>Helianthus annuus Genome sequencing and assembly Release 2.</title>
        <authorList>
            <person name="Gouzy J."/>
            <person name="Langlade N."/>
            <person name="Munos S."/>
        </authorList>
    </citation>
    <scope>NUCLEOTIDE SEQUENCE</scope>
    <source>
        <tissue evidence="4">Leaves</tissue>
    </source>
</reference>
<dbReference type="PANTHER" id="PTHR18860">
    <property type="entry name" value="14-3-3 PROTEIN"/>
    <property type="match status" value="1"/>
</dbReference>
<comment type="caution">
    <text evidence="4">The sequence shown here is derived from an EMBL/GenBank/DDBJ whole genome shotgun (WGS) entry which is preliminary data.</text>
</comment>
<keyword evidence="2" id="KW-0812">Transmembrane</keyword>
<evidence type="ECO:0000313" key="4">
    <source>
        <dbReference type="EMBL" id="KAF5809645.1"/>
    </source>
</evidence>
<evidence type="ECO:0000313" key="5">
    <source>
        <dbReference type="Proteomes" id="UP000215914"/>
    </source>
</evidence>
<dbReference type="SUPFAM" id="SSF48445">
    <property type="entry name" value="14-3-3 protein"/>
    <property type="match status" value="1"/>
</dbReference>
<keyword evidence="5" id="KW-1185">Reference proteome</keyword>
<dbReference type="InterPro" id="IPR036815">
    <property type="entry name" value="14-3-3_dom_sf"/>
</dbReference>
<evidence type="ECO:0000256" key="1">
    <source>
        <dbReference type="ARBA" id="ARBA00006141"/>
    </source>
</evidence>
<dbReference type="InterPro" id="IPR023410">
    <property type="entry name" value="14-3-3_domain"/>
</dbReference>
<organism evidence="4 5">
    <name type="scientific">Helianthus annuus</name>
    <name type="common">Common sunflower</name>
    <dbReference type="NCBI Taxonomy" id="4232"/>
    <lineage>
        <taxon>Eukaryota</taxon>
        <taxon>Viridiplantae</taxon>
        <taxon>Streptophyta</taxon>
        <taxon>Embryophyta</taxon>
        <taxon>Tracheophyta</taxon>
        <taxon>Spermatophyta</taxon>
        <taxon>Magnoliopsida</taxon>
        <taxon>eudicotyledons</taxon>
        <taxon>Gunneridae</taxon>
        <taxon>Pentapetalae</taxon>
        <taxon>asterids</taxon>
        <taxon>campanulids</taxon>
        <taxon>Asterales</taxon>
        <taxon>Asteraceae</taxon>
        <taxon>Asteroideae</taxon>
        <taxon>Heliantheae alliance</taxon>
        <taxon>Heliantheae</taxon>
        <taxon>Helianthus</taxon>
    </lineage>
</organism>
<sequence length="105" mass="12444">MAERKRFLTIRRKFSVCWRPVAHCFESNRICYVLDFDEATTELDTLGEDSYKDNPLIMQLLRDNLTLWTYDLQVGFFLSVGTLTIMGSCYLCINYQLQCWFYVGE</sequence>
<dbReference type="Gramene" id="mRNA:HanXRQr2_Chr04g0159681">
    <property type="protein sequence ID" value="mRNA:HanXRQr2_Chr04g0159681"/>
    <property type="gene ID" value="HanXRQr2_Chr04g0159681"/>
</dbReference>